<organism evidence="3 4">
    <name type="scientific">Mycolicibacterium vulneris</name>
    <dbReference type="NCBI Taxonomy" id="547163"/>
    <lineage>
        <taxon>Bacteria</taxon>
        <taxon>Bacillati</taxon>
        <taxon>Actinomycetota</taxon>
        <taxon>Actinomycetes</taxon>
        <taxon>Mycobacteriales</taxon>
        <taxon>Mycobacteriaceae</taxon>
        <taxon>Mycolicibacterium</taxon>
    </lineage>
</organism>
<dbReference type="InterPro" id="IPR052893">
    <property type="entry name" value="TCS_response_regulator"/>
</dbReference>
<accession>A0A1X2L0Z3</accession>
<sequence length="149" mass="16991">MTTTEGRAIDILLVEDDPGDELITREAFEHNKFKNRLHVAHDGEEGLDYLYRRGKFADAPRPDLILLDLNLPKYDGRQLLEKVKSDPDLARIPVVVLTTSSAEEDILKSYKLHANAYVTKPVDLDQFMKAVRQIDEFFVQVVRLPGSRA</sequence>
<proteinExistence type="predicted"/>
<reference evidence="3 4" key="1">
    <citation type="submission" date="2017-04" db="EMBL/GenBank/DDBJ databases">
        <title>The new phylogeny of genus Mycobacterium.</title>
        <authorList>
            <person name="Tortoli E."/>
            <person name="Trovato A."/>
            <person name="Cirillo D.M."/>
        </authorList>
    </citation>
    <scope>NUCLEOTIDE SEQUENCE [LARGE SCALE GENOMIC DNA]</scope>
    <source>
        <strain evidence="3 4">DSM 45247</strain>
    </source>
</reference>
<comment type="caution">
    <text evidence="3">The sequence shown here is derived from an EMBL/GenBank/DDBJ whole genome shotgun (WGS) entry which is preliminary data.</text>
</comment>
<dbReference type="EMBL" id="NCXM01000012">
    <property type="protein sequence ID" value="OSC27686.1"/>
    <property type="molecule type" value="Genomic_DNA"/>
</dbReference>
<dbReference type="Gene3D" id="3.40.50.2300">
    <property type="match status" value="1"/>
</dbReference>
<dbReference type="InterPro" id="IPR001789">
    <property type="entry name" value="Sig_transdc_resp-reg_receiver"/>
</dbReference>
<feature type="domain" description="Response regulatory" evidence="2">
    <location>
        <begin position="10"/>
        <end position="135"/>
    </location>
</feature>
<evidence type="ECO:0000313" key="4">
    <source>
        <dbReference type="Proteomes" id="UP000242320"/>
    </source>
</evidence>
<name>A0A1X2L0Z3_9MYCO</name>
<dbReference type="GO" id="GO:0000160">
    <property type="term" value="P:phosphorelay signal transduction system"/>
    <property type="evidence" value="ECO:0007669"/>
    <property type="project" value="InterPro"/>
</dbReference>
<dbReference type="PANTHER" id="PTHR44520:SF2">
    <property type="entry name" value="RESPONSE REGULATOR RCP1"/>
    <property type="match status" value="1"/>
</dbReference>
<dbReference type="OrthoDB" id="9793549at2"/>
<evidence type="ECO:0000259" key="2">
    <source>
        <dbReference type="PROSITE" id="PS50110"/>
    </source>
</evidence>
<dbReference type="PROSITE" id="PS50110">
    <property type="entry name" value="RESPONSE_REGULATORY"/>
    <property type="match status" value="1"/>
</dbReference>
<dbReference type="SUPFAM" id="SSF52172">
    <property type="entry name" value="CheY-like"/>
    <property type="match status" value="1"/>
</dbReference>
<evidence type="ECO:0000313" key="3">
    <source>
        <dbReference type="EMBL" id="OSC27686.1"/>
    </source>
</evidence>
<keyword evidence="4" id="KW-1185">Reference proteome</keyword>
<dbReference type="Pfam" id="PF00072">
    <property type="entry name" value="Response_reg"/>
    <property type="match status" value="1"/>
</dbReference>
<dbReference type="PANTHER" id="PTHR44520">
    <property type="entry name" value="RESPONSE REGULATOR RCP1-RELATED"/>
    <property type="match status" value="1"/>
</dbReference>
<feature type="modified residue" description="4-aspartylphosphate" evidence="1">
    <location>
        <position position="68"/>
    </location>
</feature>
<protein>
    <submittedName>
        <fullName evidence="3">Two-component system response regulator</fullName>
    </submittedName>
</protein>
<gene>
    <name evidence="3" type="ORF">B8W69_13480</name>
</gene>
<dbReference type="InterPro" id="IPR011006">
    <property type="entry name" value="CheY-like_superfamily"/>
</dbReference>
<dbReference type="Proteomes" id="UP000242320">
    <property type="component" value="Unassembled WGS sequence"/>
</dbReference>
<dbReference type="CDD" id="cd17557">
    <property type="entry name" value="REC_Rcp-like"/>
    <property type="match status" value="1"/>
</dbReference>
<keyword evidence="1" id="KW-0597">Phosphoprotein</keyword>
<dbReference type="SMART" id="SM00448">
    <property type="entry name" value="REC"/>
    <property type="match status" value="1"/>
</dbReference>
<dbReference type="AlphaFoldDB" id="A0A1X2L0Z3"/>
<dbReference type="RefSeq" id="WP_085290302.1">
    <property type="nucleotide sequence ID" value="NZ_NCXM01000012.1"/>
</dbReference>
<evidence type="ECO:0000256" key="1">
    <source>
        <dbReference type="PROSITE-ProRule" id="PRU00169"/>
    </source>
</evidence>